<sequence length="885" mass="101551">MKLKIDNWFILILLTSFAASAQGIKGTIKGYSGEVISNASVLLKKDRNAPTISEFFIADINGTMNHTFKKEYDKIVYLEINALNYEKVVDSIVNPDVNKTYTFEIILYPKTTQLEEVIISERKKFNIKKDTVVFNVEKYKDGTERKVEDVLNKLPGVEVAPNGKISYKGKEVSAVNLDGDDLFGSKYTIGTKNISIDMVDQIEAIENYSKNPLLKDIENSNEVALNLKLKKNRADYSGTADVGYGYSDKSYADMGATLIGVSSKLKSFGTLSYSNTGNYSLFDTAAGNILATNETHQSNIFSKQIINVSPIQNVLGVKRSKIDDAYEGSYNILFKLSKNAKVKANMNYLQDEVFKEEKFQNSFFTNTDNFSYTDINQITQKPDAKGLDLEFTINTTKKSLLELKVSLNKNDQEIFNNFIRNQDSPSITSLRSEDFLLNNYLQYTHKLNNTNAIQYISSYATNNIPQNFNTVGNFFSEENVVNEYDQFSEFRKETFNNKLVLLGRKGIVKYALTAGLDVEEYQYQSFLFENDVKLQDFENNFVYQKSNYFSLLSVAYENDAFKIEPSIFFRYVDQRIKDNFSSVVNQSKEAFVIEPSLNITYSVNRVSKFNFSGSYEQNTPEENYLFSNGVLIDNRTIIMNQRSLELQKSQNYNVGYRLDDLYHNIELTAVAGYVTKENSFLSNVEINPNFTSLSYFQSPVNLDSWFMNGSVERYLRFMQTTLKLSSQYTISEFKNVVNQSEIRNGEFTNLTGEIFAKTAFRIPVNFENFFTYTSTNFSIDGQNSNANKAIKNSLRTIIRPAKGWLCTFTFDYFKPDLKRVEDFSFLDFSVKYKPKNVKWISGRFIGKNLLDNRVFEQIENSDFSTTVYESNLIPRYFLLSVDFNF</sequence>
<dbReference type="Proteomes" id="UP001597319">
    <property type="component" value="Unassembled WGS sequence"/>
</dbReference>
<feature type="signal peptide" evidence="1">
    <location>
        <begin position="1"/>
        <end position="21"/>
    </location>
</feature>
<dbReference type="EMBL" id="JBHULE010000019">
    <property type="protein sequence ID" value="MFD2564566.1"/>
    <property type="molecule type" value="Genomic_DNA"/>
</dbReference>
<organism evidence="2 3">
    <name type="scientific">Aquimarina rubra</name>
    <dbReference type="NCBI Taxonomy" id="1920033"/>
    <lineage>
        <taxon>Bacteria</taxon>
        <taxon>Pseudomonadati</taxon>
        <taxon>Bacteroidota</taxon>
        <taxon>Flavobacteriia</taxon>
        <taxon>Flavobacteriales</taxon>
        <taxon>Flavobacteriaceae</taxon>
        <taxon>Aquimarina</taxon>
    </lineage>
</organism>
<evidence type="ECO:0000313" key="3">
    <source>
        <dbReference type="Proteomes" id="UP001597319"/>
    </source>
</evidence>
<reference evidence="3" key="1">
    <citation type="journal article" date="2019" name="Int. J. Syst. Evol. Microbiol.">
        <title>The Global Catalogue of Microorganisms (GCM) 10K type strain sequencing project: providing services to taxonomists for standard genome sequencing and annotation.</title>
        <authorList>
            <consortium name="The Broad Institute Genomics Platform"/>
            <consortium name="The Broad Institute Genome Sequencing Center for Infectious Disease"/>
            <person name="Wu L."/>
            <person name="Ma J."/>
        </authorList>
    </citation>
    <scope>NUCLEOTIDE SEQUENCE [LARGE SCALE GENOMIC DNA]</scope>
    <source>
        <strain evidence="3">KCTC 52274</strain>
    </source>
</reference>
<proteinExistence type="predicted"/>
<keyword evidence="1" id="KW-0732">Signal</keyword>
<comment type="caution">
    <text evidence="2">The sequence shown here is derived from an EMBL/GenBank/DDBJ whole genome shotgun (WGS) entry which is preliminary data.</text>
</comment>
<evidence type="ECO:0000313" key="2">
    <source>
        <dbReference type="EMBL" id="MFD2564566.1"/>
    </source>
</evidence>
<evidence type="ECO:0000256" key="1">
    <source>
        <dbReference type="SAM" id="SignalP"/>
    </source>
</evidence>
<accession>A0ABW5LKA6</accession>
<protein>
    <recommendedName>
        <fullName evidence="4">TonB-dependent receptor</fullName>
    </recommendedName>
</protein>
<evidence type="ECO:0008006" key="4">
    <source>
        <dbReference type="Google" id="ProtNLM"/>
    </source>
</evidence>
<dbReference type="SUPFAM" id="SSF56935">
    <property type="entry name" value="Porins"/>
    <property type="match status" value="1"/>
</dbReference>
<keyword evidence="3" id="KW-1185">Reference proteome</keyword>
<dbReference type="RefSeq" id="WP_378294389.1">
    <property type="nucleotide sequence ID" value="NZ_JBHULE010000019.1"/>
</dbReference>
<gene>
    <name evidence="2" type="ORF">ACFSR1_17925</name>
</gene>
<name>A0ABW5LKA6_9FLAO</name>
<feature type="chain" id="PRO_5046165888" description="TonB-dependent receptor" evidence="1">
    <location>
        <begin position="22"/>
        <end position="885"/>
    </location>
</feature>